<keyword evidence="2" id="KW-1185">Reference proteome</keyword>
<sequence>MSNTNAKDKYNFALYVPVIKHDKWEVTDGKVHLYFTVKDPIRRFAGWLVKKSPKNHLEFDELCSKAWCLIDGEKSIYEISKEMNKKTKADANDDLRRLVTFIRYISKRGWVSFKEVKSIQ</sequence>
<dbReference type="RefSeq" id="WP_073005370.1">
    <property type="nucleotide sequence ID" value="NZ_FQZO01000002.1"/>
</dbReference>
<dbReference type="AlphaFoldDB" id="A0A1M6ELU4"/>
<reference evidence="1 2" key="1">
    <citation type="submission" date="2016-11" db="EMBL/GenBank/DDBJ databases">
        <authorList>
            <person name="Jaros S."/>
            <person name="Januszkiewicz K."/>
            <person name="Wedrychowicz H."/>
        </authorList>
    </citation>
    <scope>NUCLEOTIDE SEQUENCE [LARGE SCALE GENOMIC DNA]</scope>
    <source>
        <strain evidence="1 2">DSM 21864</strain>
    </source>
</reference>
<evidence type="ECO:0000313" key="1">
    <source>
        <dbReference type="EMBL" id="SHI86443.1"/>
    </source>
</evidence>
<dbReference type="Gene3D" id="1.10.10.1150">
    <property type="entry name" value="Coenzyme PQQ synthesis protein D (PqqD)"/>
    <property type="match status" value="1"/>
</dbReference>
<dbReference type="EMBL" id="FQZO01000002">
    <property type="protein sequence ID" value="SHI86443.1"/>
    <property type="molecule type" value="Genomic_DNA"/>
</dbReference>
<dbReference type="InterPro" id="IPR041881">
    <property type="entry name" value="PqqD_sf"/>
</dbReference>
<dbReference type="OrthoDB" id="308521at2"/>
<dbReference type="STRING" id="1121298.SAMN05444401_1618"/>
<gene>
    <name evidence="1" type="ORF">SAMN05444401_1618</name>
</gene>
<name>A0A1M6ELU4_9CLOT</name>
<proteinExistence type="predicted"/>
<evidence type="ECO:0008006" key="3">
    <source>
        <dbReference type="Google" id="ProtNLM"/>
    </source>
</evidence>
<evidence type="ECO:0000313" key="2">
    <source>
        <dbReference type="Proteomes" id="UP000184080"/>
    </source>
</evidence>
<accession>A0A1M6ELU4</accession>
<dbReference type="Proteomes" id="UP000184080">
    <property type="component" value="Unassembled WGS sequence"/>
</dbReference>
<protein>
    <recommendedName>
        <fullName evidence="3">Coenzyme PQQ synthesis protein D (PqqD)</fullName>
    </recommendedName>
</protein>
<organism evidence="1 2">
    <name type="scientific">Clostridium amylolyticum</name>
    <dbReference type="NCBI Taxonomy" id="1121298"/>
    <lineage>
        <taxon>Bacteria</taxon>
        <taxon>Bacillati</taxon>
        <taxon>Bacillota</taxon>
        <taxon>Clostridia</taxon>
        <taxon>Eubacteriales</taxon>
        <taxon>Clostridiaceae</taxon>
        <taxon>Clostridium</taxon>
    </lineage>
</organism>